<protein>
    <submittedName>
        <fullName evidence="2">G7407 protein</fullName>
    </submittedName>
</protein>
<proteinExistence type="predicted"/>
<name>A0ABP1G2K9_9CHLO</name>
<evidence type="ECO:0000313" key="3">
    <source>
        <dbReference type="Proteomes" id="UP001497392"/>
    </source>
</evidence>
<sequence>MERLENGIKKMSKDIKESMKSPSNRSPSLPIAAQASGEDGLPWWEDEERMMGAAGEFSFESPPLRWAGDAVQSKTGPRQAVNETASMTKPAPQA</sequence>
<evidence type="ECO:0000256" key="1">
    <source>
        <dbReference type="SAM" id="MobiDB-lite"/>
    </source>
</evidence>
<feature type="compositionally biased region" description="Basic and acidic residues" evidence="1">
    <location>
        <begin position="1"/>
        <end position="19"/>
    </location>
</feature>
<gene>
    <name evidence="2" type="primary">g7407</name>
    <name evidence="2" type="ORF">VP750_LOCUS6342</name>
</gene>
<feature type="compositionally biased region" description="Polar residues" evidence="1">
    <location>
        <begin position="72"/>
        <end position="87"/>
    </location>
</feature>
<organism evidence="2 3">
    <name type="scientific">Coccomyxa viridis</name>
    <dbReference type="NCBI Taxonomy" id="1274662"/>
    <lineage>
        <taxon>Eukaryota</taxon>
        <taxon>Viridiplantae</taxon>
        <taxon>Chlorophyta</taxon>
        <taxon>core chlorophytes</taxon>
        <taxon>Trebouxiophyceae</taxon>
        <taxon>Trebouxiophyceae incertae sedis</taxon>
        <taxon>Coccomyxaceae</taxon>
        <taxon>Coccomyxa</taxon>
    </lineage>
</organism>
<comment type="caution">
    <text evidence="2">The sequence shown here is derived from an EMBL/GenBank/DDBJ whole genome shotgun (WGS) entry which is preliminary data.</text>
</comment>
<keyword evidence="3" id="KW-1185">Reference proteome</keyword>
<dbReference type="Proteomes" id="UP001497392">
    <property type="component" value="Unassembled WGS sequence"/>
</dbReference>
<feature type="region of interest" description="Disordered" evidence="1">
    <location>
        <begin position="69"/>
        <end position="94"/>
    </location>
</feature>
<reference evidence="2 3" key="1">
    <citation type="submission" date="2024-06" db="EMBL/GenBank/DDBJ databases">
        <authorList>
            <person name="Kraege A."/>
            <person name="Thomma B."/>
        </authorList>
    </citation>
    <scope>NUCLEOTIDE SEQUENCE [LARGE SCALE GENOMIC DNA]</scope>
</reference>
<evidence type="ECO:0000313" key="2">
    <source>
        <dbReference type="EMBL" id="CAL5224683.1"/>
    </source>
</evidence>
<accession>A0ABP1G2K9</accession>
<dbReference type="EMBL" id="CAXHTA020000011">
    <property type="protein sequence ID" value="CAL5224683.1"/>
    <property type="molecule type" value="Genomic_DNA"/>
</dbReference>
<feature type="region of interest" description="Disordered" evidence="1">
    <location>
        <begin position="1"/>
        <end position="41"/>
    </location>
</feature>